<dbReference type="RefSeq" id="WP_206254373.1">
    <property type="nucleotide sequence ID" value="NZ_CP071060.1"/>
</dbReference>
<protein>
    <recommendedName>
        <fullName evidence="3">Class I SAM-dependent methyltransferase</fullName>
    </recommendedName>
</protein>
<proteinExistence type="predicted"/>
<gene>
    <name evidence="1" type="ORF">JY500_20210</name>
</gene>
<dbReference type="Proteomes" id="UP000663570">
    <property type="component" value="Chromosome"/>
</dbReference>
<organism evidence="1 2">
    <name type="scientific">Niveibacterium microcysteis</name>
    <dbReference type="NCBI Taxonomy" id="2811415"/>
    <lineage>
        <taxon>Bacteria</taxon>
        <taxon>Pseudomonadati</taxon>
        <taxon>Pseudomonadota</taxon>
        <taxon>Betaproteobacteria</taxon>
        <taxon>Rhodocyclales</taxon>
        <taxon>Rhodocyclaceae</taxon>
        <taxon>Niveibacterium</taxon>
    </lineage>
</organism>
<sequence>MICPSDELPAGLAAPRLANQLLHASGGLRWHLTALRHRRRAWQPFCACVSRWLAGWQPAQDKLLLVGPSAGWTLPEAFVQRFREVRVLEPDPLARLVLARRLASSRPHFDTLDAFAPGGLAALRERYADHAILFCNVLGQLAPDEESAAWCAELRATLAPLAWASWHDIASSARAIDAPDEQLVPAHTGFDALLGRFWRGGTLTVSDHGSLTLAGGDSFRCVGWVLRPGQHHLVGWVSHQPEAD</sequence>
<evidence type="ECO:0000313" key="1">
    <source>
        <dbReference type="EMBL" id="QSI76753.1"/>
    </source>
</evidence>
<evidence type="ECO:0000313" key="2">
    <source>
        <dbReference type="Proteomes" id="UP000663570"/>
    </source>
</evidence>
<reference evidence="1 2" key="1">
    <citation type="submission" date="2021-02" db="EMBL/GenBank/DDBJ databases">
        <title>Niveibacterium changnyeongensis HC41.</title>
        <authorList>
            <person name="Kang M."/>
        </authorList>
    </citation>
    <scope>NUCLEOTIDE SEQUENCE [LARGE SCALE GENOMIC DNA]</scope>
    <source>
        <strain evidence="1 2">HC41</strain>
    </source>
</reference>
<dbReference type="EMBL" id="CP071060">
    <property type="protein sequence ID" value="QSI76753.1"/>
    <property type="molecule type" value="Genomic_DNA"/>
</dbReference>
<name>A0ABX7M7Q9_9RHOO</name>
<keyword evidence="2" id="KW-1185">Reference proteome</keyword>
<accession>A0ABX7M7Q9</accession>
<evidence type="ECO:0008006" key="3">
    <source>
        <dbReference type="Google" id="ProtNLM"/>
    </source>
</evidence>